<reference evidence="2 3" key="1">
    <citation type="submission" date="2018-06" db="EMBL/GenBank/DDBJ databases">
        <title>Whole genome sequencing of Candida tropicalis (genome annotated by CSBL at Korea University).</title>
        <authorList>
            <person name="Ahn J."/>
        </authorList>
    </citation>
    <scope>NUCLEOTIDE SEQUENCE [LARGE SCALE GENOMIC DNA]</scope>
    <source>
        <strain evidence="2 3">ATCC 20962</strain>
    </source>
</reference>
<gene>
    <name evidence="2" type="ORF">Cantr_09164</name>
</gene>
<feature type="compositionally biased region" description="Polar residues" evidence="1">
    <location>
        <begin position="8"/>
        <end position="17"/>
    </location>
</feature>
<name>A0A367Y9P4_9ASCO</name>
<evidence type="ECO:0000256" key="1">
    <source>
        <dbReference type="SAM" id="MobiDB-lite"/>
    </source>
</evidence>
<accession>A0A367Y9P4</accession>
<evidence type="ECO:0000313" key="3">
    <source>
        <dbReference type="Proteomes" id="UP000253472"/>
    </source>
</evidence>
<comment type="caution">
    <text evidence="2">The sequence shown here is derived from an EMBL/GenBank/DDBJ whole genome shotgun (WGS) entry which is preliminary data.</text>
</comment>
<proteinExistence type="predicted"/>
<dbReference type="Proteomes" id="UP000253472">
    <property type="component" value="Unassembled WGS sequence"/>
</dbReference>
<evidence type="ECO:0000313" key="2">
    <source>
        <dbReference type="EMBL" id="RCK62584.1"/>
    </source>
</evidence>
<dbReference type="AlphaFoldDB" id="A0A367Y9P4"/>
<organism evidence="2 3">
    <name type="scientific">Candida viswanathii</name>
    <dbReference type="NCBI Taxonomy" id="5486"/>
    <lineage>
        <taxon>Eukaryota</taxon>
        <taxon>Fungi</taxon>
        <taxon>Dikarya</taxon>
        <taxon>Ascomycota</taxon>
        <taxon>Saccharomycotina</taxon>
        <taxon>Pichiomycetes</taxon>
        <taxon>Debaryomycetaceae</taxon>
        <taxon>Candida/Lodderomyces clade</taxon>
        <taxon>Candida</taxon>
    </lineage>
</organism>
<keyword evidence="3" id="KW-1185">Reference proteome</keyword>
<sequence length="104" mass="11100">MPSKQKPTKTGYTKQTSGGDDRGDHGGGGVRGGEAHEDGRNIRKAQVGGHNGNHEPHTEEGRLTAHTLSHRAKLLRGSGFSYSLDDVCDEDDDGGDDAFCIIVR</sequence>
<feature type="compositionally biased region" description="Basic and acidic residues" evidence="1">
    <location>
        <begin position="52"/>
        <end position="63"/>
    </location>
</feature>
<protein>
    <submittedName>
        <fullName evidence="2">Uncharacterized protein</fullName>
    </submittedName>
</protein>
<feature type="region of interest" description="Disordered" evidence="1">
    <location>
        <begin position="1"/>
        <end position="66"/>
    </location>
</feature>
<dbReference type="EMBL" id="QLNQ01000025">
    <property type="protein sequence ID" value="RCK62584.1"/>
    <property type="molecule type" value="Genomic_DNA"/>
</dbReference>